<keyword evidence="6 7" id="KW-0472">Membrane</keyword>
<feature type="domain" description="Major facilitator superfamily (MFS) profile" evidence="8">
    <location>
        <begin position="179"/>
        <end position="415"/>
    </location>
</feature>
<feature type="transmembrane region" description="Helical" evidence="7">
    <location>
        <begin position="378"/>
        <end position="405"/>
    </location>
</feature>
<gene>
    <name evidence="9" type="ORF">SE18_12280</name>
</gene>
<dbReference type="OrthoDB" id="9775268at2"/>
<evidence type="ECO:0000313" key="9">
    <source>
        <dbReference type="EMBL" id="KPL86740.1"/>
    </source>
</evidence>
<dbReference type="GO" id="GO:0005886">
    <property type="term" value="C:plasma membrane"/>
    <property type="evidence" value="ECO:0007669"/>
    <property type="project" value="UniProtKB-SubCell"/>
</dbReference>
<evidence type="ECO:0000256" key="5">
    <source>
        <dbReference type="ARBA" id="ARBA00022989"/>
    </source>
</evidence>
<dbReference type="InterPro" id="IPR010290">
    <property type="entry name" value="TM_effector"/>
</dbReference>
<evidence type="ECO:0000256" key="2">
    <source>
        <dbReference type="ARBA" id="ARBA00022448"/>
    </source>
</evidence>
<reference evidence="9 10" key="1">
    <citation type="submission" date="2015-07" db="EMBL/GenBank/DDBJ databases">
        <title>Whole genome sequence of Herpetosiphon geysericola DSM 7119.</title>
        <authorList>
            <person name="Hemp J."/>
            <person name="Ward L.M."/>
            <person name="Pace L.A."/>
            <person name="Fischer W.W."/>
        </authorList>
    </citation>
    <scope>NUCLEOTIDE SEQUENCE [LARGE SCALE GENOMIC DNA]</scope>
    <source>
        <strain evidence="9 10">DSM 7119</strain>
    </source>
</reference>
<keyword evidence="3" id="KW-1003">Cell membrane</keyword>
<feature type="transmembrane region" description="Helical" evidence="7">
    <location>
        <begin position="233"/>
        <end position="258"/>
    </location>
</feature>
<keyword evidence="5 7" id="KW-1133">Transmembrane helix</keyword>
<comment type="caution">
    <text evidence="9">The sequence shown here is derived from an EMBL/GenBank/DDBJ whole genome shotgun (WGS) entry which is preliminary data.</text>
</comment>
<organism evidence="9 10">
    <name type="scientific">Herpetosiphon geysericola</name>
    <dbReference type="NCBI Taxonomy" id="70996"/>
    <lineage>
        <taxon>Bacteria</taxon>
        <taxon>Bacillati</taxon>
        <taxon>Chloroflexota</taxon>
        <taxon>Chloroflexia</taxon>
        <taxon>Herpetosiphonales</taxon>
        <taxon>Herpetosiphonaceae</taxon>
        <taxon>Herpetosiphon</taxon>
    </lineage>
</organism>
<accession>A0A0P6YNA3</accession>
<dbReference type="InterPro" id="IPR036259">
    <property type="entry name" value="MFS_trans_sf"/>
</dbReference>
<dbReference type="GO" id="GO:0022857">
    <property type="term" value="F:transmembrane transporter activity"/>
    <property type="evidence" value="ECO:0007669"/>
    <property type="project" value="InterPro"/>
</dbReference>
<sequence length="415" mass="44512">MASDSTTSRQPSALVALRHRDYRLLWSGQLISIAGSQMHTVALHVQVYRLAEAIPGANSAIFLGLIGFFQFIPLILLALRAGLLADRVDRRRLMIVTQSILMGLSLVLAVLSWFELINLWLLYGIMIIFFSAKTFDLPARQALIPRLVPREVLPTALSLNMIAWQIGNIAGPALGGWFVTHSIALVYLLDALSYGAVVLGLWQMRGNYAPTEVKPVVKGSLWEGLRFVSRTPIIWSTMVLDFVATFCGAATTLLPLFADQVLKVDEKALGLMYAAPATGALIAALAMSWFGNPRRQGMVVVVSVVLYGLATMVFGLAPSLPIALLGLAGTGAADTVSAVLRGTIRQLNTPDELRGRATSANMLFFQGGPLLGEVEAGIAATLFGAPAAIAFGGAICVTAAIIIALRIPSLRLYDR</sequence>
<evidence type="ECO:0000256" key="7">
    <source>
        <dbReference type="SAM" id="Phobius"/>
    </source>
</evidence>
<evidence type="ECO:0000256" key="3">
    <source>
        <dbReference type="ARBA" id="ARBA00022475"/>
    </source>
</evidence>
<comment type="subcellular location">
    <subcellularLocation>
        <location evidence="1">Cell membrane</location>
        <topology evidence="1">Multi-pass membrane protein</topology>
    </subcellularLocation>
</comment>
<dbReference type="PANTHER" id="PTHR23513:SF9">
    <property type="entry name" value="ENTEROBACTIN EXPORTER ENTS"/>
    <property type="match status" value="1"/>
</dbReference>
<dbReference type="STRING" id="70996.SE18_12280"/>
<dbReference type="EMBL" id="LGKP01000021">
    <property type="protein sequence ID" value="KPL86740.1"/>
    <property type="molecule type" value="Genomic_DNA"/>
</dbReference>
<feature type="transmembrane region" description="Helical" evidence="7">
    <location>
        <begin position="24"/>
        <end position="48"/>
    </location>
</feature>
<dbReference type="CDD" id="cd06173">
    <property type="entry name" value="MFS_MefA_like"/>
    <property type="match status" value="1"/>
</dbReference>
<dbReference type="PROSITE" id="PS50850">
    <property type="entry name" value="MFS"/>
    <property type="match status" value="1"/>
</dbReference>
<dbReference type="RefSeq" id="WP_054534746.1">
    <property type="nucleotide sequence ID" value="NZ_LGKP01000021.1"/>
</dbReference>
<dbReference type="Proteomes" id="UP000050277">
    <property type="component" value="Unassembled WGS sequence"/>
</dbReference>
<dbReference type="Pfam" id="PF05977">
    <property type="entry name" value="MFS_3"/>
    <property type="match status" value="1"/>
</dbReference>
<evidence type="ECO:0000256" key="1">
    <source>
        <dbReference type="ARBA" id="ARBA00004651"/>
    </source>
</evidence>
<name>A0A0P6YNA3_9CHLR</name>
<keyword evidence="10" id="KW-1185">Reference proteome</keyword>
<dbReference type="InterPro" id="IPR020846">
    <property type="entry name" value="MFS_dom"/>
</dbReference>
<keyword evidence="4 7" id="KW-0812">Transmembrane</keyword>
<dbReference type="AlphaFoldDB" id="A0A0P6YNA3"/>
<feature type="transmembrane region" description="Helical" evidence="7">
    <location>
        <begin position="60"/>
        <end position="81"/>
    </location>
</feature>
<proteinExistence type="predicted"/>
<evidence type="ECO:0000259" key="8">
    <source>
        <dbReference type="PROSITE" id="PS50850"/>
    </source>
</evidence>
<evidence type="ECO:0000256" key="6">
    <source>
        <dbReference type="ARBA" id="ARBA00023136"/>
    </source>
</evidence>
<feature type="transmembrane region" description="Helical" evidence="7">
    <location>
        <begin position="270"/>
        <end position="290"/>
    </location>
</feature>
<protein>
    <recommendedName>
        <fullName evidence="8">Major facilitator superfamily (MFS) profile domain-containing protein</fullName>
    </recommendedName>
</protein>
<dbReference type="SUPFAM" id="SSF103473">
    <property type="entry name" value="MFS general substrate transporter"/>
    <property type="match status" value="1"/>
</dbReference>
<keyword evidence="2" id="KW-0813">Transport</keyword>
<feature type="transmembrane region" description="Helical" evidence="7">
    <location>
        <begin position="177"/>
        <end position="202"/>
    </location>
</feature>
<evidence type="ECO:0000313" key="10">
    <source>
        <dbReference type="Proteomes" id="UP000050277"/>
    </source>
</evidence>
<dbReference type="PANTHER" id="PTHR23513">
    <property type="entry name" value="INTEGRAL MEMBRANE EFFLUX PROTEIN-RELATED"/>
    <property type="match status" value="1"/>
</dbReference>
<feature type="transmembrane region" description="Helical" evidence="7">
    <location>
        <begin position="297"/>
        <end position="317"/>
    </location>
</feature>
<evidence type="ECO:0000256" key="4">
    <source>
        <dbReference type="ARBA" id="ARBA00022692"/>
    </source>
</evidence>
<dbReference type="Gene3D" id="1.20.1250.20">
    <property type="entry name" value="MFS general substrate transporter like domains"/>
    <property type="match status" value="1"/>
</dbReference>